<reference evidence="2 3" key="1">
    <citation type="journal article" date="2016" name="ISME J.">
        <title>Chasing the elusive Euryarchaeota class WSA2: genomes reveal a uniquely fastidious methyl-reducing methanogen.</title>
        <authorList>
            <person name="Nobu M.K."/>
            <person name="Narihiro T."/>
            <person name="Kuroda K."/>
            <person name="Mei R."/>
            <person name="Liu W.T."/>
        </authorList>
    </citation>
    <scope>NUCLEOTIDE SEQUENCE [LARGE SCALE GENOMIC DNA]</scope>
    <source>
        <strain evidence="2">U1lsi0528_Bin055</strain>
    </source>
</reference>
<dbReference type="PANTHER" id="PTHR35811:SF1">
    <property type="entry name" value="HTH OST-TYPE DOMAIN-CONTAINING PROTEIN"/>
    <property type="match status" value="1"/>
</dbReference>
<dbReference type="EMBL" id="LNGC01000108">
    <property type="protein sequence ID" value="KYC49097.1"/>
    <property type="molecule type" value="Genomic_DNA"/>
</dbReference>
<feature type="domain" description="NYN" evidence="1">
    <location>
        <begin position="33"/>
        <end position="161"/>
    </location>
</feature>
<dbReference type="InterPro" id="IPR002790">
    <property type="entry name" value="CHP00288"/>
</dbReference>
<name>A0A150IVS3_9EURY</name>
<dbReference type="PATRIC" id="fig|1705409.3.peg.1819"/>
<sequence length="189" mass="21050">MVERFRSITSVGRGFSRYMGSISRKKRKADRMIGLLIDGPNILRKEFDINLEDIKKILEDMGDIRIGKVLLNQFAPHGLIEAIANQGFDAIVVTGDIDVRMGVEAMEIIYNENINTIAIATRDADFVPILAKAKEHGKETIVIGAEPGFSIALQNTSDFVIKMGKIPPEAVEEEAEELRIEGEELEDSY</sequence>
<protein>
    <submittedName>
        <fullName evidence="2">NYN domain protein</fullName>
    </submittedName>
</protein>
<proteinExistence type="predicted"/>
<dbReference type="GO" id="GO:0004540">
    <property type="term" value="F:RNA nuclease activity"/>
    <property type="evidence" value="ECO:0007669"/>
    <property type="project" value="InterPro"/>
</dbReference>
<dbReference type="Pfam" id="PF01936">
    <property type="entry name" value="NYN"/>
    <property type="match status" value="1"/>
</dbReference>
<organism evidence="2 3">
    <name type="scientific">Candidatus Methanofastidiosum methylothiophilum</name>
    <dbReference type="NCBI Taxonomy" id="1705564"/>
    <lineage>
        <taxon>Archaea</taxon>
        <taxon>Methanobacteriati</taxon>
        <taxon>Methanobacteriota</taxon>
        <taxon>Stenosarchaea group</taxon>
        <taxon>Candidatus Methanofastidiosia</taxon>
        <taxon>Candidatus Methanofastidiosales</taxon>
        <taxon>Candidatus Methanofastidiosaceae</taxon>
        <taxon>Candidatus Methanofastidiosum</taxon>
    </lineage>
</organism>
<dbReference type="NCBIfam" id="TIGR00288">
    <property type="entry name" value="TIGR00288 family NYN domain-containing protein"/>
    <property type="match status" value="1"/>
</dbReference>
<accession>A0A150IVS3</accession>
<evidence type="ECO:0000313" key="3">
    <source>
        <dbReference type="Proteomes" id="UP000075398"/>
    </source>
</evidence>
<evidence type="ECO:0000313" key="2">
    <source>
        <dbReference type="EMBL" id="KYC49097.1"/>
    </source>
</evidence>
<dbReference type="Proteomes" id="UP000075398">
    <property type="component" value="Unassembled WGS sequence"/>
</dbReference>
<dbReference type="CDD" id="cd18726">
    <property type="entry name" value="PIN_LabA-like"/>
    <property type="match status" value="1"/>
</dbReference>
<gene>
    <name evidence="2" type="ORF">AMQ22_01727</name>
</gene>
<dbReference type="AlphaFoldDB" id="A0A150IVS3"/>
<comment type="caution">
    <text evidence="2">The sequence shown here is derived from an EMBL/GenBank/DDBJ whole genome shotgun (WGS) entry which is preliminary data.</text>
</comment>
<dbReference type="InterPro" id="IPR021139">
    <property type="entry name" value="NYN"/>
</dbReference>
<dbReference type="Gene3D" id="3.40.50.1010">
    <property type="entry name" value="5'-nuclease"/>
    <property type="match status" value="1"/>
</dbReference>
<dbReference type="PANTHER" id="PTHR35811">
    <property type="entry name" value="SLR1870 PROTEIN"/>
    <property type="match status" value="1"/>
</dbReference>
<evidence type="ECO:0000259" key="1">
    <source>
        <dbReference type="Pfam" id="PF01936"/>
    </source>
</evidence>